<gene>
    <name evidence="1" type="ORF">SAMN05444171_5574</name>
</gene>
<evidence type="ECO:0000313" key="2">
    <source>
        <dbReference type="Proteomes" id="UP000183208"/>
    </source>
</evidence>
<accession>A0A1M7E3D5</accession>
<dbReference type="Proteomes" id="UP000183208">
    <property type="component" value="Unassembled WGS sequence"/>
</dbReference>
<sequence length="63" mass="7139">MTLKELADALEKVDEEAFASMLLEYELNHDDGPMQVKTMIIDALRFSDQHGMVTSRPLLDEAD</sequence>
<reference evidence="1 2" key="1">
    <citation type="submission" date="2016-10" db="EMBL/GenBank/DDBJ databases">
        <authorList>
            <person name="de Groot N.N."/>
        </authorList>
    </citation>
    <scope>NUCLEOTIDE SEQUENCE [LARGE SCALE GENOMIC DNA]</scope>
    <source>
        <strain evidence="1 2">GAS522</strain>
    </source>
</reference>
<dbReference type="RefSeq" id="WP_074825773.1">
    <property type="nucleotide sequence ID" value="NZ_FNTI01000001.1"/>
</dbReference>
<evidence type="ECO:0000313" key="1">
    <source>
        <dbReference type="EMBL" id="SED89725.1"/>
    </source>
</evidence>
<protein>
    <submittedName>
        <fullName evidence="1">Uncharacterized protein</fullName>
    </submittedName>
</protein>
<dbReference type="EMBL" id="FNTI01000001">
    <property type="protein sequence ID" value="SED89725.1"/>
    <property type="molecule type" value="Genomic_DNA"/>
</dbReference>
<dbReference type="OrthoDB" id="8247640at2"/>
<name>A0A1M7E3D5_9BRAD</name>
<proteinExistence type="predicted"/>
<dbReference type="AlphaFoldDB" id="A0A1M7E3D5"/>
<organism evidence="1 2">
    <name type="scientific">Bradyrhizobium lablabi</name>
    <dbReference type="NCBI Taxonomy" id="722472"/>
    <lineage>
        <taxon>Bacteria</taxon>
        <taxon>Pseudomonadati</taxon>
        <taxon>Pseudomonadota</taxon>
        <taxon>Alphaproteobacteria</taxon>
        <taxon>Hyphomicrobiales</taxon>
        <taxon>Nitrobacteraceae</taxon>
        <taxon>Bradyrhizobium</taxon>
    </lineage>
</organism>